<feature type="transmembrane region" description="Helical" evidence="1">
    <location>
        <begin position="34"/>
        <end position="58"/>
    </location>
</feature>
<accession>A0A927BBD3</accession>
<feature type="domain" description="DUF1206" evidence="2">
    <location>
        <begin position="41"/>
        <end position="106"/>
    </location>
</feature>
<dbReference type="Proteomes" id="UP000612233">
    <property type="component" value="Unassembled WGS sequence"/>
</dbReference>
<sequence length="113" mass="11818">MLLPQPCYQVYQDYAGQFQKDINASSLSASQQRLVYRGGQVGSTARGIVLGIIGYFLIQAGQQSQAAAVGNTGDAFDLLMTMGPAALGAVAAGLVAYGLYALVQAQYPVLRGI</sequence>
<reference evidence="3" key="1">
    <citation type="submission" date="2020-09" db="EMBL/GenBank/DDBJ databases">
        <authorList>
            <person name="Kim M.K."/>
        </authorList>
    </citation>
    <scope>NUCLEOTIDE SEQUENCE</scope>
    <source>
        <strain evidence="3">BT664</strain>
    </source>
</reference>
<name>A0A927BBD3_9BACT</name>
<protein>
    <submittedName>
        <fullName evidence="3">DUF1206 domain-containing protein</fullName>
    </submittedName>
</protein>
<dbReference type="RefSeq" id="WP_191003865.1">
    <property type="nucleotide sequence ID" value="NZ_JACXAD010000003.1"/>
</dbReference>
<dbReference type="AlphaFoldDB" id="A0A927BBD3"/>
<keyword evidence="1" id="KW-0812">Transmembrane</keyword>
<dbReference type="Pfam" id="PF06724">
    <property type="entry name" value="DUF1206"/>
    <property type="match status" value="1"/>
</dbReference>
<proteinExistence type="predicted"/>
<gene>
    <name evidence="3" type="ORF">IC235_03915</name>
</gene>
<keyword evidence="1" id="KW-1133">Transmembrane helix</keyword>
<feature type="transmembrane region" description="Helical" evidence="1">
    <location>
        <begin position="78"/>
        <end position="103"/>
    </location>
</feature>
<keyword evidence="4" id="KW-1185">Reference proteome</keyword>
<dbReference type="EMBL" id="JACXAD010000003">
    <property type="protein sequence ID" value="MBD2767039.1"/>
    <property type="molecule type" value="Genomic_DNA"/>
</dbReference>
<evidence type="ECO:0000313" key="3">
    <source>
        <dbReference type="EMBL" id="MBD2767039.1"/>
    </source>
</evidence>
<keyword evidence="1" id="KW-0472">Membrane</keyword>
<evidence type="ECO:0000256" key="1">
    <source>
        <dbReference type="SAM" id="Phobius"/>
    </source>
</evidence>
<dbReference type="InterPro" id="IPR009597">
    <property type="entry name" value="DUF1206"/>
</dbReference>
<organism evidence="3 4">
    <name type="scientific">Hymenobacter montanus</name>
    <dbReference type="NCBI Taxonomy" id="2771359"/>
    <lineage>
        <taxon>Bacteria</taxon>
        <taxon>Pseudomonadati</taxon>
        <taxon>Bacteroidota</taxon>
        <taxon>Cytophagia</taxon>
        <taxon>Cytophagales</taxon>
        <taxon>Hymenobacteraceae</taxon>
        <taxon>Hymenobacter</taxon>
    </lineage>
</organism>
<evidence type="ECO:0000259" key="2">
    <source>
        <dbReference type="Pfam" id="PF06724"/>
    </source>
</evidence>
<evidence type="ECO:0000313" key="4">
    <source>
        <dbReference type="Proteomes" id="UP000612233"/>
    </source>
</evidence>
<comment type="caution">
    <text evidence="3">The sequence shown here is derived from an EMBL/GenBank/DDBJ whole genome shotgun (WGS) entry which is preliminary data.</text>
</comment>